<evidence type="ECO:0000313" key="112">
    <source>
        <dbReference type="Proteomes" id="UP000542214"/>
    </source>
</evidence>
<evidence type="ECO:0000313" key="115">
    <source>
        <dbReference type="Proteomes" id="UP000594864"/>
    </source>
</evidence>
<dbReference type="Proteomes" id="UP000460351">
    <property type="component" value="Unassembled WGS sequence"/>
</dbReference>
<dbReference type="EMBL" id="MRVZ01000009">
    <property type="protein sequence ID" value="PAU26156.1"/>
    <property type="molecule type" value="Genomic_DNA"/>
</dbReference>
<dbReference type="CDD" id="cd01399">
    <property type="entry name" value="GlcN6P_deaminase"/>
    <property type="match status" value="1"/>
</dbReference>
<evidence type="ECO:0000313" key="77">
    <source>
        <dbReference type="Proteomes" id="UP000254079"/>
    </source>
</evidence>
<dbReference type="Proteomes" id="UP000250991">
    <property type="component" value="Unassembled WGS sequence"/>
</dbReference>
<reference evidence="31" key="38">
    <citation type="submission" date="2022-08" db="EMBL/GenBank/DDBJ databases">
        <title>Genome sequencing of human pathogens.</title>
        <authorList>
            <person name="Cao X."/>
        </authorList>
    </citation>
    <scope>NUCLEOTIDE SEQUENCE</scope>
    <source>
        <strain evidence="31">EC16126</strain>
    </source>
</reference>
<dbReference type="EMBL" id="JABUPU010000007">
    <property type="protein sequence ID" value="NYP84883.1"/>
    <property type="molecule type" value="Genomic_DNA"/>
</dbReference>
<dbReference type="Proteomes" id="UP000321295">
    <property type="component" value="Unassembled WGS sequence"/>
</dbReference>
<evidence type="ECO:0000313" key="105">
    <source>
        <dbReference type="Proteomes" id="UP000530628"/>
    </source>
</evidence>
<evidence type="ECO:0000313" key="86">
    <source>
        <dbReference type="Proteomes" id="UP000306700"/>
    </source>
</evidence>
<dbReference type="Proteomes" id="UP000517067">
    <property type="component" value="Unassembled WGS sequence"/>
</dbReference>
<reference evidence="4 83" key="10">
    <citation type="submission" date="2018-08" db="EMBL/GenBank/DDBJ databases">
        <title>Complete genome sequencing and genomic characterization of five Escherichia coli strains co-producing MCR-1 and ESBLs from different origins in China.</title>
        <authorList>
            <person name="Bai L."/>
        </authorList>
    </citation>
    <scope>NUCLEOTIDE SEQUENCE [LARGE SCALE GENOMIC DNA]</scope>
    <source>
        <strain evidence="83">cq9</strain>
        <strain evidence="4">Cq9</strain>
    </source>
</reference>
<reference evidence="87 88" key="20">
    <citation type="submission" date="2019-08" db="EMBL/GenBank/DDBJ databases">
        <title>Whole genome analysis of cultivated E. coli strains isolated from CD patients and healthy donors.</title>
        <authorList>
            <person name="Siniagina M.N."/>
            <person name="Markelova M.I."/>
            <person name="Laikov A.V."/>
            <person name="Boulygina E.A."/>
            <person name="Khusnutdinova D.R."/>
            <person name="Kharchenko A."/>
            <person name="Grigoryeva T.V."/>
        </authorList>
    </citation>
    <scope>NUCLEOTIDE SEQUENCE [LARGE SCALE GENOMIC DNA]</scope>
    <source>
        <strain evidence="63 87">1_45_11</strain>
        <strain evidence="64 88">3_77_5</strain>
    </source>
</reference>
<evidence type="ECO:0000313" key="51">
    <source>
        <dbReference type="EMBL" id="QPR02872.1"/>
    </source>
</evidence>
<evidence type="ECO:0000313" key="107">
    <source>
        <dbReference type="Proteomes" id="UP000531813"/>
    </source>
</evidence>
<dbReference type="EMBL" id="CP031546">
    <property type="protein sequence ID" value="AXO04896.1"/>
    <property type="molecule type" value="Genomic_DNA"/>
</dbReference>
<dbReference type="EMBL" id="ABLFQU030000030">
    <property type="protein sequence ID" value="EMM0026518.1"/>
    <property type="molecule type" value="Genomic_DNA"/>
</dbReference>
<evidence type="ECO:0000313" key="62">
    <source>
        <dbReference type="EMBL" id="TJH19017.1"/>
    </source>
</evidence>
<evidence type="ECO:0000313" key="97">
    <source>
        <dbReference type="Proteomes" id="UP000475070"/>
    </source>
</evidence>
<evidence type="ECO:0000313" key="54">
    <source>
        <dbReference type="EMBL" id="SQD08166.1"/>
    </source>
</evidence>
<dbReference type="GO" id="GO:0005975">
    <property type="term" value="P:carbohydrate metabolic process"/>
    <property type="evidence" value="ECO:0007669"/>
    <property type="project" value="InterPro"/>
</dbReference>
<evidence type="ECO:0000313" key="43">
    <source>
        <dbReference type="EMBL" id="NYQ38379.1"/>
    </source>
</evidence>
<evidence type="ECO:0000313" key="31">
    <source>
        <dbReference type="EMBL" id="MDA4181555.1"/>
    </source>
</evidence>
<dbReference type="EMBL" id="UGGJ01000004">
    <property type="protein sequence ID" value="STN85215.1"/>
    <property type="molecule type" value="Genomic_DNA"/>
</dbReference>
<dbReference type="EMBL" id="WUIG01000085">
    <property type="protein sequence ID" value="MXJ08361.1"/>
    <property type="molecule type" value="Genomic_DNA"/>
</dbReference>
<dbReference type="GO" id="GO:0006044">
    <property type="term" value="P:N-acetylglucosamine metabolic process"/>
    <property type="evidence" value="ECO:0007669"/>
    <property type="project" value="InterPro"/>
</dbReference>
<dbReference type="Proteomes" id="UP000846355">
    <property type="component" value="Unassembled WGS sequence"/>
</dbReference>
<keyword evidence="43" id="KW-0378">Hydrolase</keyword>
<dbReference type="EMBL" id="WXKQ01000015">
    <property type="protein sequence ID" value="NAG21203.1"/>
    <property type="molecule type" value="Genomic_DNA"/>
</dbReference>
<dbReference type="NCBIfam" id="NF009022">
    <property type="entry name" value="PRK12358.1"/>
    <property type="match status" value="1"/>
</dbReference>
<organism evidence="43">
    <name type="scientific">Escherichia coli</name>
    <dbReference type="NCBI Taxonomy" id="562"/>
    <lineage>
        <taxon>Bacteria</taxon>
        <taxon>Pseudomonadati</taxon>
        <taxon>Pseudomonadota</taxon>
        <taxon>Gammaproteobacteria</taxon>
        <taxon>Enterobacterales</taxon>
        <taxon>Enterobacteriaceae</taxon>
        <taxon>Escherichia</taxon>
    </lineage>
</organism>
<reference evidence="66 117" key="22">
    <citation type="submission" date="2019-11" db="EMBL/GenBank/DDBJ databases">
        <authorList>
            <person name="Haines EK M."/>
        </authorList>
    </citation>
    <scope>NUCLEOTIDE SEQUENCE [LARGE SCALE GENOMIC DNA]</scope>
    <source>
        <strain evidence="66">KR2729</strain>
    </source>
</reference>
<dbReference type="EMBL" id="SQQU01000021">
    <property type="protein sequence ID" value="MQS31667.1"/>
    <property type="molecule type" value="Genomic_DNA"/>
</dbReference>
<evidence type="ECO:0000313" key="42">
    <source>
        <dbReference type="EMBL" id="NYP84883.1"/>
    </source>
</evidence>
<evidence type="ECO:0000313" key="18">
    <source>
        <dbReference type="EMBL" id="EGE1990625.1"/>
    </source>
</evidence>
<dbReference type="Proteomes" id="UP000542214">
    <property type="component" value="Unassembled WGS sequence"/>
</dbReference>
<dbReference type="Proteomes" id="UP000844228">
    <property type="component" value="Unassembled WGS sequence"/>
</dbReference>
<evidence type="ECO:0000313" key="114">
    <source>
        <dbReference type="Proteomes" id="UP000581425"/>
    </source>
</evidence>
<dbReference type="InterPro" id="IPR052960">
    <property type="entry name" value="GlcN6P_deaminase-like"/>
</dbReference>
<dbReference type="Proteomes" id="UP000392867">
    <property type="component" value="Unassembled WGS sequence"/>
</dbReference>
<reference evidence="3 74" key="6">
    <citation type="submission" date="2017-10" db="EMBL/GenBank/DDBJ databases">
        <title>mcr-1 positive E.coli isolates in China.</title>
        <authorList>
            <person name="Li B."/>
            <person name="Wang X."/>
        </authorList>
    </citation>
    <scope>NUCLEOTIDE SEQUENCE [LARGE SCALE GENOMIC DNA]</scope>
    <source>
        <strain evidence="3 74">14EC029</strain>
    </source>
</reference>
<reference evidence="101 102" key="27">
    <citation type="submission" date="2020-02" db="EMBL/GenBank/DDBJ databases">
        <authorList>
            <consortium name="PulseNet: The National Subtyping Network for Foodborne Disease Surveillance"/>
            <person name="Tarr C.L."/>
            <person name="Trees E."/>
            <person name="Katz L.S."/>
            <person name="Carleton-Romer H.A."/>
            <person name="Stroika S."/>
            <person name="Kucerova Z."/>
            <person name="Roache K.F."/>
            <person name="Sabol A.L."/>
            <person name="Besser J."/>
            <person name="Gerner-Smidt P."/>
        </authorList>
    </citation>
    <scope>NUCLEOTIDE SEQUENCE [LARGE SCALE GENOMIC DNA]</scope>
    <source>
        <strain evidence="15 102">2014C-3796</strain>
        <strain evidence="11 101">PNUSAE004166</strain>
    </source>
</reference>
<reference evidence="32 90" key="19">
    <citation type="submission" date="2019-08" db="EMBL/GenBank/DDBJ databases">
        <title>Identification of Water Treatment Resistant and Multidrug Resistant Urinary Pathogenic Escherichia coli in Wastewater.</title>
        <authorList>
            <person name="Neumann N."/>
        </authorList>
    </citation>
    <scope>NUCLEOTIDE SEQUENCE [LARGE SCALE GENOMIC DNA]</scope>
    <source>
        <strain evidence="32 90">WU2356</strain>
    </source>
</reference>
<dbReference type="Proteomes" id="UP000534332">
    <property type="component" value="Unassembled WGS sequence"/>
</dbReference>
<dbReference type="EMBL" id="AASURL010000015">
    <property type="protein sequence ID" value="EFH0364939.1"/>
    <property type="molecule type" value="Genomic_DNA"/>
</dbReference>
<evidence type="ECO:0000313" key="36">
    <source>
        <dbReference type="EMBL" id="MWR13479.1"/>
    </source>
</evidence>
<evidence type="ECO:0000313" key="60">
    <source>
        <dbReference type="EMBL" id="STJ83625.1"/>
    </source>
</evidence>
<dbReference type="EMBL" id="RDDM01000063">
    <property type="protein sequence ID" value="RLY58124.1"/>
    <property type="molecule type" value="Genomic_DNA"/>
</dbReference>
<evidence type="ECO:0000313" key="13">
    <source>
        <dbReference type="EMBL" id="EFH6096370.1"/>
    </source>
</evidence>
<dbReference type="EMBL" id="UWXJ01000001">
    <property type="protein sequence ID" value="VCY86051.1"/>
    <property type="molecule type" value="Genomic_DNA"/>
</dbReference>
<evidence type="ECO:0000313" key="61">
    <source>
        <dbReference type="EMBL" id="STN85215.1"/>
    </source>
</evidence>
<evidence type="ECO:0000313" key="117">
    <source>
        <dbReference type="Proteomes" id="UP000629265"/>
    </source>
</evidence>
<dbReference type="EMBL" id="CP070393">
    <property type="protein sequence ID" value="QRZ97512.1"/>
    <property type="molecule type" value="Genomic_DNA"/>
</dbReference>
<evidence type="ECO:0000313" key="21">
    <source>
        <dbReference type="EMBL" id="HAI8959608.1"/>
    </source>
</evidence>
<evidence type="ECO:0000313" key="95">
    <source>
        <dbReference type="Proteomes" id="UP000460875"/>
    </source>
</evidence>
<dbReference type="Proteomes" id="UP000581425">
    <property type="component" value="Unassembled WGS sequence"/>
</dbReference>
<evidence type="ECO:0000313" key="17">
    <source>
        <dbReference type="EMBL" id="EFM0516121.1"/>
    </source>
</evidence>
<evidence type="ECO:0000313" key="12">
    <source>
        <dbReference type="EMBL" id="EFH5893499.1"/>
    </source>
</evidence>
<dbReference type="Proteomes" id="UP000594864">
    <property type="component" value="Chromosome"/>
</dbReference>
<dbReference type="InterPro" id="IPR037171">
    <property type="entry name" value="NagB/RpiA_transferase-like"/>
</dbReference>
<dbReference type="EMBL" id="CACRYR010000332">
    <property type="protein sequence ID" value="VZR40949.1"/>
    <property type="molecule type" value="Genomic_DNA"/>
</dbReference>
<reference evidence="10 110" key="26">
    <citation type="submission" date="2020-02" db="EMBL/GenBank/DDBJ databases">
        <authorList>
            <person name="Ashton P.M."/>
            <person name="Dallman T."/>
            <person name="Nair S."/>
            <person name="De Pinna E."/>
            <person name="Peters T."/>
            <person name="Grant K."/>
        </authorList>
    </citation>
    <scope>NUCLEOTIDE SEQUENCE [LARGE SCALE GENOMIC DNA]</scope>
    <source>
        <strain evidence="10 110">188143</strain>
        <strain evidence="18">412057</strain>
    </source>
</reference>
<gene>
    <name evidence="56" type="primary">nagB_2</name>
    <name evidence="55" type="synonym">nagB_1</name>
    <name evidence="54" type="synonym">nagB_3</name>
    <name evidence="30" type="synonym">yieK</name>
    <name evidence="65" type="ORF">BANRA_04763</name>
    <name evidence="15" type="ORF">BG944_002327</name>
    <name evidence="11" type="ORF">BGM66_001343</name>
    <name evidence="44" type="ORF">BK300_04705</name>
    <name evidence="45" type="ORF">BMT50_09860</name>
    <name evidence="10" type="ORF">BRV02_002553</name>
    <name evidence="47" type="ORF">BTQ06_04045</name>
    <name evidence="6" type="ORF">C0P57_002337</name>
    <name evidence="5" type="ORF">C1Q91_001820</name>
    <name evidence="62" type="ORF">C9160_19025</name>
    <name evidence="46" type="ORF">CCS08_08795</name>
    <name evidence="17" type="ORF">CF22_002114</name>
    <name evidence="2" type="ORF">CQ842_11885</name>
    <name evidence="29" type="ORF">CQ842_19535</name>
    <name evidence="3" type="ORF">CR538_25660</name>
    <name evidence="8" type="ORF">CTR35_001163</name>
    <name evidence="48" type="ORF">CWS33_14965</name>
    <name evidence="18" type="ORF">DL968_24160</name>
    <name evidence="4" type="ORF">DS732_00095</name>
    <name evidence="34" type="ORF">E4K51_16090</name>
    <name evidence="7" type="ORF">E5H86_08985</name>
    <name evidence="9" type="ORF">E6D34_08880</name>
    <name evidence="53" type="ORF">EAI46_10625</name>
    <name evidence="33" type="ORF">EIZ93_25555</name>
    <name evidence="16" type="ORF">EN85_003444</name>
    <name evidence="50" type="ORF">FOI11_017035</name>
    <name evidence="25" type="ORF">FOI11_06145</name>
    <name evidence="63" type="ORF">FV293_16050</name>
    <name evidence="32" type="ORF">FVB16_06335</name>
    <name evidence="64" type="ORF">FWK02_03300</name>
    <name evidence="41" type="ORF">G3V95_06985</name>
    <name evidence="43" type="ORF">G4A38_07090</name>
    <name evidence="42" type="ORF">G4A47_06490</name>
    <name evidence="13" type="ORF">GAI89_17220</name>
    <name evidence="14" type="ORF">GNW61_18150</name>
    <name evidence="35" type="ORF">GNZ05_16080</name>
    <name evidence="12" type="ORF">GOP25_14855</name>
    <name evidence="37" type="ORF">GP975_12455</name>
    <name evidence="36" type="ORF">GQA06_06650</name>
    <name evidence="38" type="ORF">GRW05_27415</name>
    <name evidence="39" type="ORF">GRW24_07730</name>
    <name evidence="40" type="ORF">GUC01_19570</name>
    <name evidence="20" type="ORF">HHH44_002043</name>
    <name evidence="21" type="ORF">HKA49_003841</name>
    <name evidence="22" type="ORF">HMV95_19305</name>
    <name evidence="26" type="ORF">HV209_21790</name>
    <name evidence="49" type="ORF">HVY77_25875</name>
    <name evidence="51" type="ORF">I6H02_14105</name>
    <name evidence="66" type="ORF">IDONEFKE_04478</name>
    <name evidence="27" type="ORF">IH772_07140</name>
    <name evidence="24" type="ORF">J0541_001605</name>
    <name evidence="23" type="ORF">J8F57_000386</name>
    <name evidence="28" type="ORF">JNA65_12930</name>
    <name evidence="52" type="ORF">JNP96_27875</name>
    <name evidence="57" type="ORF">NCTC10418_07574</name>
    <name evidence="56" type="ORF">NCTC11181_02304</name>
    <name evidence="54" type="ORF">NCTC8009_08844</name>
    <name evidence="59" type="ORF">NCTC8622_01179</name>
    <name evidence="58" type="ORF">NCTC8985_04406</name>
    <name evidence="60" type="ORF">NCTC9117_06309</name>
    <name evidence="61" type="ORF">NCTC9706_02293</name>
    <name evidence="31" type="ORF">NY836_30255</name>
    <name evidence="30" type="ORF">OFN31_09285</name>
    <name evidence="19" type="ORF">P6223_003137</name>
    <name evidence="67" type="ORF">QDW62_25980</name>
    <name evidence="55" type="ORF">SAMEA3752557_01223</name>
</gene>
<evidence type="ECO:0000313" key="44">
    <source>
        <dbReference type="EMBL" id="OJN40031.1"/>
    </source>
</evidence>
<reference evidence="40 97" key="17">
    <citation type="journal article" date="2019" name="Nat. Med.">
        <title>A library of human gut bacterial isolates paired with longitudinal multiomics data enables mechanistic microbiome research.</title>
        <authorList>
            <person name="Poyet M."/>
            <person name="Groussin M."/>
            <person name="Gibbons S.M."/>
            <person name="Avila-Pacheco J."/>
            <person name="Jiang X."/>
            <person name="Kearney S.M."/>
            <person name="Perrotta A.R."/>
            <person name="Berdy B."/>
            <person name="Zhao S."/>
            <person name="Lieberman T.D."/>
            <person name="Swanson P.K."/>
            <person name="Smith M."/>
            <person name="Roesemann S."/>
            <person name="Alexander J.E."/>
            <person name="Rich S.A."/>
            <person name="Livny J."/>
            <person name="Vlamakis H."/>
            <person name="Clish C."/>
            <person name="Bullock K."/>
            <person name="Deik A."/>
            <person name="Scott J."/>
            <person name="Pierce K.A."/>
            <person name="Xavier R.J."/>
            <person name="Alm E.J."/>
        </authorList>
    </citation>
    <scope>NUCLEOTIDE SEQUENCE [LARGE SCALE GENOMIC DNA]</scope>
    <source>
        <strain evidence="40 97">BIOML-A112</strain>
    </source>
</reference>
<dbReference type="Proteomes" id="UP000254460">
    <property type="component" value="Unassembled WGS sequence"/>
</dbReference>
<accession>A0A2A2XSA3</accession>
<evidence type="ECO:0000313" key="35">
    <source>
        <dbReference type="EMBL" id="MUM73667.1"/>
    </source>
</evidence>
<evidence type="ECO:0000313" key="102">
    <source>
        <dbReference type="Proteomes" id="UP000521994"/>
    </source>
</evidence>
<dbReference type="Gene3D" id="3.40.50.1360">
    <property type="match status" value="1"/>
</dbReference>
<dbReference type="Proteomes" id="UP000225264">
    <property type="component" value="Unassembled WGS sequence"/>
</dbReference>
<dbReference type="Proteomes" id="UP000528504">
    <property type="component" value="Unassembled WGS sequence"/>
</dbReference>
<dbReference type="EMBL" id="MOHC01000006">
    <property type="protein sequence ID" value="OJN40031.1"/>
    <property type="molecule type" value="Genomic_DNA"/>
</dbReference>
<evidence type="ECO:0000313" key="81">
    <source>
        <dbReference type="Proteomes" id="UP000254785"/>
    </source>
</evidence>
<dbReference type="Proteomes" id="UP000186595">
    <property type="component" value="Unassembled WGS sequence"/>
</dbReference>
<dbReference type="EMBL" id="AAVTXU010000163">
    <property type="protein sequence ID" value="EGE1990625.1"/>
    <property type="molecule type" value="Genomic_DNA"/>
</dbReference>
<evidence type="ECO:0000313" key="57">
    <source>
        <dbReference type="EMBL" id="STE89805.1"/>
    </source>
</evidence>
<dbReference type="EMBL" id="UFYN01000002">
    <property type="protein sequence ID" value="STD41052.1"/>
    <property type="molecule type" value="Genomic_DNA"/>
</dbReference>
<dbReference type="Proteomes" id="UP000842385">
    <property type="component" value="Unassembled WGS sequence"/>
</dbReference>
<evidence type="ECO:0000313" key="64">
    <source>
        <dbReference type="EMBL" id="TXT03174.1"/>
    </source>
</evidence>
<evidence type="ECO:0000313" key="88">
    <source>
        <dbReference type="Proteomes" id="UP000321461"/>
    </source>
</evidence>
<reference evidence="50 114" key="33">
    <citation type="submission" date="2020-10" db="EMBL/GenBank/DDBJ databases">
        <title>Analysis of Genomes of Bacterial Isolates from Lameness Outbreaks in Broilers.</title>
        <authorList>
            <person name="Rhoads D."/>
            <person name="Ekesi N.S."/>
        </authorList>
    </citation>
    <scope>NUCLEOTIDE SEQUENCE [LARGE SCALE GENOMIC DNA]</scope>
    <source>
        <strain evidence="50 114">1409</strain>
    </source>
</reference>
<evidence type="ECO:0000313" key="91">
    <source>
        <dbReference type="Proteomes" id="UP000430387"/>
    </source>
</evidence>
<dbReference type="InterPro" id="IPR006148">
    <property type="entry name" value="Glc/Gal-6P_isomerase"/>
</dbReference>
<dbReference type="Proteomes" id="UP001211064">
    <property type="component" value="Unassembled WGS sequence"/>
</dbReference>
<dbReference type="EMBL" id="UGCP01000002">
    <property type="protein sequence ID" value="STI82222.1"/>
    <property type="molecule type" value="Genomic_DNA"/>
</dbReference>
<evidence type="ECO:0000313" key="72">
    <source>
        <dbReference type="Proteomes" id="UP000225264"/>
    </source>
</evidence>
<dbReference type="Proteomes" id="UP000254405">
    <property type="component" value="Unassembled WGS sequence"/>
</dbReference>
<dbReference type="EC" id="3.5.99.6" evidence="43 54"/>
<dbReference type="EMBL" id="JAOVKC010000009">
    <property type="protein sequence ID" value="MCV5621967.1"/>
    <property type="molecule type" value="Genomic_DNA"/>
</dbReference>
<evidence type="ECO:0000313" key="22">
    <source>
        <dbReference type="EMBL" id="HAJ5960385.1"/>
    </source>
</evidence>
<reference evidence="65 85" key="13">
    <citation type="submission" date="2018-10" db="EMBL/GenBank/DDBJ databases">
        <authorList>
            <person name="Noll B N."/>
        </authorList>
    </citation>
    <scope>NUCLEOTIDE SEQUENCE [LARGE SCALE GENOMIC DNA]</scope>
    <source>
        <strain evidence="65">Ecoli022</strain>
    </source>
</reference>
<reference evidence="51 115" key="34">
    <citation type="submission" date="2020-12" db="EMBL/GenBank/DDBJ databases">
        <title>FDA dAtabase for Regulatory Grade micrObial Sequences (FDA-ARGOS): Supporting development and validation of Infectious Disease Dx tests.</title>
        <authorList>
            <person name="Sproer C."/>
            <person name="Gronow S."/>
            <person name="Severitt S."/>
            <person name="Schroder I."/>
            <person name="Tallon L."/>
            <person name="Sadzewicz L."/>
            <person name="Zhao X."/>
            <person name="Boylan J."/>
            <person name="Ott S."/>
            <person name="Bowen H."/>
            <person name="Vavikolanu K."/>
            <person name="Mehta A."/>
            <person name="Aluvathingal J."/>
            <person name="Nadendla S."/>
            <person name="Lowell S."/>
            <person name="Myers T."/>
            <person name="Yan Y."/>
            <person name="Sichtig H."/>
        </authorList>
    </citation>
    <scope>NUCLEOTIDE SEQUENCE [LARGE SCALE GENOMIC DNA]</scope>
    <source>
        <strain evidence="51 115">FDAARGOS_945</strain>
    </source>
</reference>
<evidence type="ECO:0000313" key="99">
    <source>
        <dbReference type="Proteomes" id="UP000512322"/>
    </source>
</evidence>
<reference evidence="29 72" key="29">
    <citation type="submission" date="2020-06" db="EMBL/GenBank/DDBJ databases">
        <title>Genomic analysis of Escherichia coli Ec98 resistant to antibiotic.</title>
        <authorList>
            <person name="Campos L."/>
        </authorList>
    </citation>
    <scope>NUCLEOTIDE SEQUENCE [LARGE SCALE GENOMIC DNA]</scope>
    <source>
        <strain evidence="29 72">UFU_EC98</strain>
    </source>
</reference>
<evidence type="ECO:0000313" key="63">
    <source>
        <dbReference type="EMBL" id="TXQ33047.1"/>
    </source>
</evidence>
<dbReference type="PROSITE" id="PS01161">
    <property type="entry name" value="GLC_GALNAC_ISOMERASE"/>
    <property type="match status" value="1"/>
</dbReference>
<dbReference type="EMBL" id="AATJKW010000023">
    <property type="protein sequence ID" value="EFL9838410.1"/>
    <property type="molecule type" value="Genomic_DNA"/>
</dbReference>
<evidence type="ECO:0000313" key="34">
    <source>
        <dbReference type="EMBL" id="MQS31667.1"/>
    </source>
</evidence>
<dbReference type="EMBL" id="JANWOR010000863">
    <property type="protein sequence ID" value="MDA4181555.1"/>
    <property type="molecule type" value="Genomic_DNA"/>
</dbReference>
<evidence type="ECO:0000313" key="9">
    <source>
        <dbReference type="EMBL" id="EFC9749386.1"/>
    </source>
</evidence>
<dbReference type="EMBL" id="WOET01000012">
    <property type="protein sequence ID" value="MUM73667.1"/>
    <property type="molecule type" value="Genomic_DNA"/>
</dbReference>
<reference evidence="44 68" key="1">
    <citation type="submission" date="2016-10" db="EMBL/GenBank/DDBJ databases">
        <title>Comprehensive resistome analysis reveals the prevalence of NDM and MCR-1 in Chinese poultry production.</title>
        <authorList>
            <person name="Wang Y."/>
            <person name="Zhang R."/>
            <person name="Li J."/>
            <person name="Wu Z."/>
            <person name="Wenjuan Y."/>
            <person name="Schwarz S."/>
            <person name="Tyrrell J."/>
            <person name="Zheng Y."/>
            <person name="Wang S."/>
            <person name="Shen Z."/>
            <person name="Liu Z."/>
            <person name="Lei L."/>
            <person name="Li M."/>
            <person name="Zhang Q."/>
            <person name="Wu C."/>
            <person name="Zhang Q."/>
            <person name="Wu Y."/>
            <person name="Walsh T."/>
            <person name="Shen J."/>
        </authorList>
    </citation>
    <scope>NUCLEOTIDE SEQUENCE [LARGE SCALE GENOMIC DNA]</scope>
    <source>
        <strain evidence="44 68">574</strain>
    </source>
</reference>
<dbReference type="Proteomes" id="UP000543257">
    <property type="component" value="Unassembled WGS sequence"/>
</dbReference>
<evidence type="ECO:0000313" key="20">
    <source>
        <dbReference type="EMBL" id="HAH1418656.1"/>
    </source>
</evidence>
<dbReference type="Proteomes" id="UP000281521">
    <property type="component" value="Unassembled WGS sequence"/>
</dbReference>
<dbReference type="Proteomes" id="UP000197270">
    <property type="component" value="Unassembled WGS sequence"/>
</dbReference>
<evidence type="ECO:0000313" key="78">
    <source>
        <dbReference type="Proteomes" id="UP000254219"/>
    </source>
</evidence>
<reference evidence="19" key="41">
    <citation type="submission" date="2024-02" db="EMBL/GenBank/DDBJ databases">
        <authorList>
            <consortium name="Clinical and Environmental Microbiology Branch: Whole genome sequencing antimicrobial resistance pathogens in the healthcare setting"/>
        </authorList>
    </citation>
    <scope>NUCLEOTIDE SEQUENCE</scope>
    <source>
        <strain evidence="19">2023CK-00345</strain>
    </source>
</reference>
<dbReference type="EMBL" id="CP065611">
    <property type="protein sequence ID" value="QPR02872.1"/>
    <property type="molecule type" value="Genomic_DNA"/>
</dbReference>
<reference evidence="33 89" key="15">
    <citation type="journal article" date="2019" name="Environ. Health Perspect.">
        <title>Inter-host Transmission of Carbapenemase-Producing Escherichia coli among Humans and Backyard Animals.</title>
        <authorList>
            <person name="Li J."/>
            <person name="Bi Z."/>
            <person name="Ma S."/>
            <person name="Chen B."/>
            <person name="Cai C."/>
            <person name="He J."/>
            <person name="Schwarz S."/>
            <person name="Sun C."/>
            <person name="Zhou Y."/>
            <person name="Yin J."/>
            <person name="Hulth A."/>
            <person name="Wang Y."/>
            <person name="Shen Z."/>
            <person name="Wang S."/>
            <person name="Wu C."/>
            <person name="Nilsson L.E."/>
            <person name="Walsh T.R."/>
            <person name="Borjesson S."/>
            <person name="Shen J."/>
            <person name="Sun Q."/>
            <person name="Wang Y."/>
        </authorList>
    </citation>
    <scope>NUCLEOTIDE SEQUENCE [LARGE SCALE GENOMIC DNA]</scope>
    <source>
        <strain evidence="33 89">A016f</strain>
    </source>
</reference>
<evidence type="ECO:0000313" key="3">
    <source>
        <dbReference type="EMBL" id="AUK03511.1"/>
    </source>
</evidence>
<dbReference type="Proteomes" id="UP000532204">
    <property type="component" value="Unassembled WGS sequence"/>
</dbReference>
<evidence type="ECO:0000313" key="110">
    <source>
        <dbReference type="Proteomes" id="UP000534332"/>
    </source>
</evidence>
<dbReference type="Proteomes" id="UP000306700">
    <property type="component" value="Unassembled WGS sequence"/>
</dbReference>
<evidence type="ECO:0000313" key="55">
    <source>
        <dbReference type="EMBL" id="SQP81039.1"/>
    </source>
</evidence>
<dbReference type="Proteomes" id="UP000629265">
    <property type="component" value="Unassembled WGS sequence"/>
</dbReference>
<evidence type="ECO:0000313" key="10">
    <source>
        <dbReference type="EMBL" id="EFG2161482.1"/>
    </source>
</evidence>
<evidence type="ECO:0000313" key="2">
    <source>
        <dbReference type="EMBL" id="ATP24246.1"/>
    </source>
</evidence>
<evidence type="ECO:0000313" key="93">
    <source>
        <dbReference type="Proteomes" id="UP000447081"/>
    </source>
</evidence>
<evidence type="ECO:0000313" key="41">
    <source>
        <dbReference type="EMBL" id="NEM85254.1"/>
    </source>
</evidence>
<evidence type="ECO:0000313" key="29">
    <source>
        <dbReference type="EMBL" id="MBZ4695213.1"/>
    </source>
</evidence>
<evidence type="ECO:0000313" key="30">
    <source>
        <dbReference type="EMBL" id="MCV5621967.1"/>
    </source>
</evidence>
<dbReference type="EMBL" id="NHTF01000022">
    <property type="protein sequence ID" value="OWW55823.1"/>
    <property type="molecule type" value="Genomic_DNA"/>
</dbReference>
<evidence type="ECO:0000313" key="19">
    <source>
        <dbReference type="EMBL" id="EMM0026518.1"/>
    </source>
</evidence>
<reference evidence="20 118" key="8">
    <citation type="journal article" date="2018" name="Genome Biol.">
        <title>SKESA: strategic k-mer extension for scrupulous assemblies.</title>
        <authorList>
            <person name="Souvorov A."/>
            <person name="Agarwala R."/>
            <person name="Lipman D.J."/>
        </authorList>
    </citation>
    <scope>NUCLEOTIDE SEQUENCE</scope>
    <source>
        <strain evidence="24">Escherichia coli</strain>
        <strain evidence="22">EuSCAPE_DE065</strain>
        <strain evidence="23">SJP41</strain>
        <strain evidence="21 118">TW14994</strain>
        <strain evidence="20">W1_5_ERB1</strain>
    </source>
</reference>
<evidence type="ECO:0000313" key="96">
    <source>
        <dbReference type="Proteomes" id="UP000469708"/>
    </source>
</evidence>
<reference evidence="30" key="40">
    <citation type="submission" date="2023-06" db="EMBL/GenBank/DDBJ databases">
        <title>Deciphering the underlying mechanisms mediating the transmission of blaNDM gene from human to animals in China.</title>
        <authorList>
            <person name="Chen K."/>
            <person name="Chen S."/>
        </authorList>
    </citation>
    <scope>NUCLEOTIDE SEQUENCE</scope>
    <source>
        <strain evidence="30">1199</strain>
    </source>
</reference>
<evidence type="ECO:0000313" key="33">
    <source>
        <dbReference type="EMBL" id="MQK27545.1"/>
    </source>
</evidence>
<reference evidence="28 116" key="35">
    <citation type="submission" date="2021-01" db="EMBL/GenBank/DDBJ databases">
        <title>Genomes of Escherichia coli STEC strains from raw meat-based diets for companion animals.</title>
        <authorList>
            <person name="Stevens M.J.A."/>
            <person name="Stephan R."/>
        </authorList>
    </citation>
    <scope>NUCLEOTIDE SEQUENCE [LARGE SCALE GENOMIC DNA]</scope>
    <source>
        <strain evidence="28 116">LSC1-58</strain>
    </source>
</reference>
<evidence type="ECO:0000313" key="26">
    <source>
        <dbReference type="EMBL" id="MBA7721180.1"/>
    </source>
</evidence>
<dbReference type="Proteomes" id="UP000460875">
    <property type="component" value="Unassembled WGS sequence"/>
</dbReference>
<reference evidence="34 94" key="16">
    <citation type="journal article" date="2019" name="Microorganisms">
        <title>Characteristics of Carbapenem-Resistant and Colistin-Resistant Escherichia coli Co-Producing NDM-1 and MCR-1 from Pig Farms in China.</title>
        <authorList>
            <person name="Peng Z."/>
            <person name="Li X."/>
            <person name="Hu Z."/>
            <person name="Li Z."/>
            <person name="Lv Y."/>
            <person name="Lei M."/>
            <person name="Wu B."/>
            <person name="Chen H."/>
            <person name="Wang X."/>
        </authorList>
    </citation>
    <scope>NUCLEOTIDE SEQUENCE [LARGE SCALE GENOMIC DNA]</scope>
    <source>
        <strain evidence="34 94">RXD010</strain>
    </source>
</reference>
<dbReference type="EMBL" id="VOTT01000059">
    <property type="protein sequence ID" value="MPU48471.1"/>
    <property type="molecule type" value="Genomic_DNA"/>
</dbReference>
<evidence type="ECO:0000313" key="25">
    <source>
        <dbReference type="EMBL" id="MBA6239607.1"/>
    </source>
</evidence>
<evidence type="ECO:0000313" key="58">
    <source>
        <dbReference type="EMBL" id="STI79029.1"/>
    </source>
</evidence>
<evidence type="ECO:0000313" key="56">
    <source>
        <dbReference type="EMBL" id="STD41052.1"/>
    </source>
</evidence>
<dbReference type="EMBL" id="RRNI01000022">
    <property type="protein sequence ID" value="TJH19017.1"/>
    <property type="molecule type" value="Genomic_DNA"/>
</dbReference>
<dbReference type="EMBL" id="DABHXT010000037">
    <property type="protein sequence ID" value="HAJ5960385.1"/>
    <property type="molecule type" value="Genomic_DNA"/>
</dbReference>
<reference evidence="48 73" key="7">
    <citation type="submission" date="2017-12" db="EMBL/GenBank/DDBJ databases">
        <title>Rapid rising of carbapenem-resistant Enterobacteriaceae(CRE) and emergence of colistin resistance genemcr-1 in CRE in the hospital of Henan, China.</title>
        <authorList>
            <person name="Sun Q."/>
            <person name="Zhang R."/>
            <person name="Li Y."/>
            <person name="Shen Y."/>
            <person name="Zhang Y."/>
            <person name="Yang J."/>
            <person name="Shu L."/>
            <person name="Zhou H."/>
            <person name="Wang Y."/>
            <person name="Wang B."/>
            <person name="Shen Z."/>
        </authorList>
    </citation>
    <scope>NUCLEOTIDE SEQUENCE [LARGE SCALE GENOMIC DNA]</scope>
    <source>
        <strain evidence="48 73">3512</strain>
    </source>
</reference>
<evidence type="ECO:0000313" key="94">
    <source>
        <dbReference type="Proteomes" id="UP000460351"/>
    </source>
</evidence>
<reference evidence="41 96" key="28">
    <citation type="submission" date="2020-02" db="EMBL/GenBank/DDBJ databases">
        <authorList>
            <person name="Subbiah M."/>
            <person name="Call D."/>
        </authorList>
    </citation>
    <scope>NUCLEOTIDE SEQUENCE [LARGE SCALE GENOMIC DNA]</scope>
    <source>
        <strain evidence="41 96">8375wC2</strain>
    </source>
</reference>
<evidence type="ECO:0000313" key="28">
    <source>
        <dbReference type="EMBL" id="MBL6234824.1"/>
    </source>
</evidence>
<dbReference type="PANTHER" id="PTHR42892">
    <property type="entry name" value="GLUCOSAMINE-6-PHOSPHATE DEAMINASE-LIKE PROTEIN BT_0258-RELATED"/>
    <property type="match status" value="1"/>
</dbReference>
<dbReference type="EMBL" id="JACCJF010000025">
    <property type="protein sequence ID" value="MBZ4695213.1"/>
    <property type="molecule type" value="Genomic_DNA"/>
</dbReference>
<reference evidence="26 99" key="30">
    <citation type="submission" date="2020-06" db="EMBL/GenBank/DDBJ databases">
        <title>REHAB project genomes.</title>
        <authorList>
            <person name="Shaw L.P."/>
        </authorList>
    </citation>
    <scope>NUCLEOTIDE SEQUENCE [LARGE SCALE GENOMIC DNA]</scope>
    <source>
        <strain evidence="49 99">RHB30-C10</strain>
        <strain evidence="26">RHBSTW-00474</strain>
    </source>
</reference>
<dbReference type="EMBL" id="PITP01000013">
    <property type="protein sequence ID" value="PKD88981.1"/>
    <property type="molecule type" value="Genomic_DNA"/>
</dbReference>
<dbReference type="STRING" id="585034.ECIAI1_3898"/>
<dbReference type="EMBL" id="CP063369">
    <property type="protein sequence ID" value="QOY30106.1"/>
    <property type="molecule type" value="Genomic_DNA"/>
</dbReference>
<dbReference type="Proteomes" id="UP000321461">
    <property type="component" value="Unassembled WGS sequence"/>
</dbReference>
<evidence type="ECO:0000313" key="6">
    <source>
        <dbReference type="EMBL" id="EFB4533083.1"/>
    </source>
</evidence>
<evidence type="ECO:0000313" key="109">
    <source>
        <dbReference type="Proteomes" id="UP000532204"/>
    </source>
</evidence>
<feature type="domain" description="Glucosamine/galactosamine-6-phosphate isomerase" evidence="1">
    <location>
        <begin position="17"/>
        <end position="220"/>
    </location>
</feature>
<reference evidence="9 109" key="18">
    <citation type="submission" date="2019-05" db="EMBL/GenBank/DDBJ databases">
        <authorList>
            <consortium name="NARMS: The National Antimicrobial Resistance Monitoring System"/>
        </authorList>
    </citation>
    <scope>NUCLEOTIDE SEQUENCE [LARGE SCALE GENOMIC DNA]</scope>
    <source>
        <strain evidence="9 109">CVM N18EC122</strain>
        <strain evidence="13 106">CVM N19EC0510</strain>
        <strain evidence="8 111">FSIS11705178</strain>
        <strain evidence="6 112">FSIS11706358</strain>
        <strain evidence="7 108">FSIS11919500</strain>
    </source>
</reference>
<dbReference type="EMBL" id="WTQJ01000076">
    <property type="protein sequence ID" value="MWR13479.1"/>
    <property type="molecule type" value="Genomic_DNA"/>
</dbReference>
<reference evidence="47 71" key="3">
    <citation type="submission" date="2016-12" db="EMBL/GenBank/DDBJ databases">
        <title>Real-Time Genomic Investigation Underlying the Public Health Response to a Shiga Toxin-Producing Escherichia Coli O26:H11 Outbreak in a Nursery.</title>
        <authorList>
            <person name="Ferdous M."/>
            <person name="Moran-Gilad J."/>
            <person name="Rossen J.W."/>
            <person name="Gdalevich M."/>
        </authorList>
    </citation>
    <scope>NUCLEOTIDE SEQUENCE [LARGE SCALE GENOMIC DNA]</scope>
    <source>
        <strain evidence="47 71">STEC 514-2</strain>
    </source>
</reference>
<reference evidence="103 104" key="11">
    <citation type="submission" date="2018-08" db="EMBL/GenBank/DDBJ databases">
        <authorList>
            <consortium name="GenomeTrakr network: Whole genome sequencing for foodborne pathogen traceback"/>
        </authorList>
    </citation>
    <scope>NUCLEOTIDE SEQUENCE [LARGE SCALE GENOMIC DNA]</scope>
    <source>
        <strain evidence="5 103">AZ-TG102963</strain>
        <strain evidence="17 104">AZ-TG60901</strain>
        <strain evidence="16 113">AZ-TG73583</strain>
        <strain evidence="14 105">PSU-2072</strain>
        <strain evidence="12 107">PSU-2243</strain>
    </source>
</reference>
<dbReference type="EMBL" id="CP122634">
    <property type="protein sequence ID" value="WHI01993.1"/>
    <property type="molecule type" value="Genomic_DNA"/>
</dbReference>
<evidence type="ECO:0000313" key="7">
    <source>
        <dbReference type="EMBL" id="EFC2245929.1"/>
    </source>
</evidence>
<evidence type="ECO:0000313" key="116">
    <source>
        <dbReference type="Proteomes" id="UP000615017"/>
    </source>
</evidence>
<evidence type="ECO:0000313" key="47">
    <source>
        <dbReference type="EMBL" id="PAU26156.1"/>
    </source>
</evidence>
<reference evidence="27" key="32">
    <citation type="submission" date="2020-09" db="EMBL/GenBank/DDBJ databases">
        <title>Emerging polyconal dissemination of OXA-244-producing E. coli in France.</title>
        <authorList>
            <person name="Emeraud C."/>
            <person name="Girlich D."/>
            <person name="Bonnin R.A."/>
            <person name="Jousset A.B."/>
            <person name="Naas T."/>
            <person name="Dortet L."/>
        </authorList>
    </citation>
    <scope>NUCLEOTIDE SEQUENCE</scope>
    <source>
        <strain evidence="27">225E3</strain>
    </source>
</reference>
<dbReference type="EMBL" id="JACGTG010000001">
    <property type="protein sequence ID" value="MBA6239607.1"/>
    <property type="molecule type" value="Genomic_DNA"/>
</dbReference>
<evidence type="ECO:0000313" key="79">
    <source>
        <dbReference type="Proteomes" id="UP000254405"/>
    </source>
</evidence>
<dbReference type="Proteomes" id="UP000523388">
    <property type="component" value="Unassembled WGS sequence"/>
</dbReference>
<dbReference type="InterPro" id="IPR018321">
    <property type="entry name" value="Glucosamine6P_isomerase_CS"/>
</dbReference>
<dbReference type="Proteomes" id="UP000521994">
    <property type="component" value="Unassembled WGS sequence"/>
</dbReference>
<dbReference type="EMBL" id="WUIY01000475">
    <property type="protein sequence ID" value="MXI77906.1"/>
    <property type="molecule type" value="Genomic_DNA"/>
</dbReference>
<evidence type="ECO:0000313" key="48">
    <source>
        <dbReference type="EMBL" id="PKD88981.1"/>
    </source>
</evidence>
<protein>
    <submittedName>
        <fullName evidence="54">6-phosphogluconolactonase</fullName>
        <ecNumber evidence="43 54">3.5.99.6</ecNumber>
    </submittedName>
    <submittedName>
        <fullName evidence="43">Glucosamine-6-phosphate deaminase</fullName>
    </submittedName>
</protein>
<dbReference type="Proteomes" id="UP000854059">
    <property type="component" value="Unassembled WGS sequence"/>
</dbReference>
<reference evidence="35 98" key="21">
    <citation type="submission" date="2019-11" db="EMBL/GenBank/DDBJ databases">
        <title>Whole genome sequence analysis of environmental Escherichia coli from the feces of straw-necked ibis (Threskiornis spinicollis) nesting on inland wetlands.</title>
        <authorList>
            <person name="Wyrsch E.R."/>
            <person name="Roy Chowdhury P."/>
            <person name="Wallis L."/>
            <person name="Cummins M.L."/>
            <person name="Zingali T."/>
            <person name="Brandis K.J."/>
            <person name="Djordjevic S.P."/>
        </authorList>
    </citation>
    <scope>NUCLEOTIDE SEQUENCE [LARGE SCALE GENOMIC DNA]</scope>
    <source>
        <strain evidence="35 98">IBS12</strain>
    </source>
</reference>
<evidence type="ECO:0000313" key="32">
    <source>
        <dbReference type="EMBL" id="MPU48471.1"/>
    </source>
</evidence>
<reference evidence="92 93" key="23">
    <citation type="submission" date="2019-12" db="EMBL/GenBank/DDBJ databases">
        <title>Enteriobacteria Tanzani isolates_10434.</title>
        <authorList>
            <person name="Subbiah M."/>
            <person name="Call D."/>
        </authorList>
    </citation>
    <scope>NUCLEOTIDE SEQUENCE [LARGE SCALE GENOMIC DNA]</scope>
    <source>
        <strain evidence="38 92">10434wD1</strain>
        <strain evidence="39 93">10434wG3</strain>
    </source>
</reference>
<dbReference type="EMBL" id="AASEPP010000010">
    <property type="protein sequence ID" value="EFC2245929.1"/>
    <property type="molecule type" value="Genomic_DNA"/>
</dbReference>
<dbReference type="EMBL" id="RYCF01000227">
    <property type="protein sequence ID" value="MQK27545.1"/>
    <property type="molecule type" value="Genomic_DNA"/>
</dbReference>
<dbReference type="EMBL" id="JABUPJ010000006">
    <property type="protein sequence ID" value="NYQ38379.1"/>
    <property type="molecule type" value="Genomic_DNA"/>
</dbReference>
<dbReference type="Proteomes" id="UP000256244">
    <property type="component" value="Chromosome"/>
</dbReference>
<evidence type="ECO:0000313" key="69">
    <source>
        <dbReference type="Proteomes" id="UP000186595"/>
    </source>
</evidence>
<dbReference type="Proteomes" id="UP000255460">
    <property type="component" value="Unassembled WGS sequence"/>
</dbReference>
<dbReference type="EMBL" id="CP024141">
    <property type="protein sequence ID" value="AUK03511.1"/>
    <property type="molecule type" value="Genomic_DNA"/>
</dbReference>
<dbReference type="Proteomes" id="UP000359125">
    <property type="component" value="Unassembled WGS sequence"/>
</dbReference>
<dbReference type="InterPro" id="IPR004547">
    <property type="entry name" value="Glucosamine6P_isomerase"/>
</dbReference>
<dbReference type="Proteomes" id="UP000475070">
    <property type="component" value="Unassembled WGS sequence"/>
</dbReference>
<dbReference type="Proteomes" id="UP000254219">
    <property type="component" value="Unassembled WGS sequence"/>
</dbReference>
<evidence type="ECO:0000313" key="83">
    <source>
        <dbReference type="Proteomes" id="UP000256244"/>
    </source>
</evidence>
<evidence type="ECO:0000313" key="59">
    <source>
        <dbReference type="EMBL" id="STI82222.1"/>
    </source>
</evidence>
<evidence type="ECO:0000313" key="4">
    <source>
        <dbReference type="EMBL" id="AXO04896.1"/>
    </source>
</evidence>
<evidence type="ECO:0000313" key="40">
    <source>
        <dbReference type="EMBL" id="NAG21203.1"/>
    </source>
</evidence>
<dbReference type="Proteomes" id="UP000250671">
    <property type="component" value="Unassembled WGS sequence"/>
</dbReference>
<evidence type="ECO:0000313" key="84">
    <source>
        <dbReference type="Proteomes" id="UP000281340"/>
    </source>
</evidence>
<dbReference type="Proteomes" id="UP000218543">
    <property type="component" value="Unassembled WGS sequence"/>
</dbReference>
<dbReference type="Proteomes" id="UP000490727">
    <property type="component" value="Unassembled WGS sequence"/>
</dbReference>
<reference evidence="53 84" key="12">
    <citation type="submission" date="2018-10" db="EMBL/GenBank/DDBJ databases">
        <title>Comparison of Escherichia coli isolates recovered from retail chicken and from chicken fecal samples by antimicrobial susceptibility test and whole genome sequencing.</title>
        <authorList>
            <person name="Tang B."/>
            <person name="Ma Y."/>
            <person name="He X."/>
            <person name="Cao L."/>
            <person name="Xia X."/>
            <person name="Yang H."/>
        </authorList>
    </citation>
    <scope>NUCLEOTIDE SEQUENCE [LARGE SCALE GENOMIC DNA]</scope>
    <source>
        <strain evidence="53 84">CMJH98b</strain>
    </source>
</reference>
<dbReference type="Pfam" id="PF01182">
    <property type="entry name" value="Glucosamine_iso"/>
    <property type="match status" value="1"/>
</dbReference>
<dbReference type="RefSeq" id="WP_000766900.1">
    <property type="nucleotide sequence ID" value="NZ_AP019189.1"/>
</dbReference>
<evidence type="ECO:0000313" key="46">
    <source>
        <dbReference type="EMBL" id="OWW55823.1"/>
    </source>
</evidence>
<dbReference type="Proteomes" id="UP000540485">
    <property type="component" value="Unassembled WGS sequence"/>
</dbReference>
<evidence type="ECO:0000313" key="11">
    <source>
        <dbReference type="EMBL" id="EFH0364939.1"/>
    </source>
</evidence>
<reference evidence="75 76" key="9">
    <citation type="submission" date="2018-06" db="EMBL/GenBank/DDBJ databases">
        <authorList>
            <consortium name="Pathogen Informatics"/>
            <person name="Doyle S."/>
        </authorList>
    </citation>
    <scope>NUCLEOTIDE SEQUENCE [LARGE SCALE GENOMIC DNA]</scope>
    <source>
        <strain evidence="57 82">NCTC10418</strain>
        <strain evidence="56 78">NCTC11181</strain>
        <strain evidence="54 76">NCTC8009</strain>
        <strain evidence="59 77">NCTC8622</strain>
        <strain evidence="58 79">NCTC8985</strain>
        <strain evidence="60 81">NCTC9117</strain>
        <strain evidence="61 80">NCTC9706</strain>
        <strain evidence="55 75">VREC0535</strain>
    </source>
</reference>
<reference evidence="43 100" key="25">
    <citation type="journal article" date="2020" name="J. Appl. Microbiol.">
        <title>Genetic characterization of Shigatoxigenic and enteropathogenic Escherichia coli O80:H2 from diarrheic and septicemic calves and relatedness to human Shigatoxigenic E. coli O80:H2.</title>
        <authorList>
            <person name="Habets A."/>
            <person name="Crombe F."/>
            <person name="Nakamura K."/>
            <person name="Guerin V."/>
            <person name="De Rauw K."/>
            <person name="Pierard D."/>
            <person name="Saulmont M."/>
            <person name="Hayashi T."/>
            <person name="Mainil J.G."/>
            <person name="Thiry D."/>
        </authorList>
    </citation>
    <scope>NUCLEOTIDE SEQUENCE [LARGE SCALE GENOMIC DNA]</scope>
    <source>
        <strain evidence="43">EH3306</strain>
        <strain evidence="42 100">EH3307</strain>
    </source>
</reference>
<dbReference type="Proteomes" id="UP000233549">
    <property type="component" value="Unassembled WGS sequence"/>
</dbReference>
<dbReference type="Proteomes" id="UP000531463">
    <property type="component" value="Unassembled WGS sequence"/>
</dbReference>
<dbReference type="Proteomes" id="UP000868636">
    <property type="component" value="Unassembled WGS sequence"/>
</dbReference>
<reference evidence="23" key="37">
    <citation type="submission" date="2021-03" db="EMBL/GenBank/DDBJ databases">
        <authorList>
            <consortium name="NCBI Pathogen Detection Project"/>
        </authorList>
    </citation>
    <scope>NUCLEOTIDE SEQUENCE</scope>
    <source>
        <strain evidence="24">Escherichia coli</strain>
        <strain evidence="22">EuSCAPE_DE065</strain>
        <strain evidence="23">SJP41</strain>
        <strain evidence="21">TW14994</strain>
        <strain evidence="20">W1_5_ERB1</strain>
    </source>
</reference>
<evidence type="ECO:0000313" key="104">
    <source>
        <dbReference type="Proteomes" id="UP000528504"/>
    </source>
</evidence>
<dbReference type="EMBL" id="UGDC01000003">
    <property type="protein sequence ID" value="STJ83625.1"/>
    <property type="molecule type" value="Genomic_DNA"/>
</dbReference>
<dbReference type="EMBL" id="DABFUC010000022">
    <property type="protein sequence ID" value="HAI8959608.1"/>
    <property type="molecule type" value="Genomic_DNA"/>
</dbReference>
<evidence type="ECO:0000313" key="113">
    <source>
        <dbReference type="Proteomes" id="UP000543257"/>
    </source>
</evidence>
<dbReference type="EMBL" id="AASWKH010000016">
    <property type="protein sequence ID" value="EFH6096370.1"/>
    <property type="molecule type" value="Genomic_DNA"/>
</dbReference>
<dbReference type="EMBL" id="DADUEU010000007">
    <property type="protein sequence ID" value="HBB1572716.1"/>
    <property type="molecule type" value="Genomic_DNA"/>
</dbReference>
<evidence type="ECO:0000313" key="75">
    <source>
        <dbReference type="Proteomes" id="UP000250671"/>
    </source>
</evidence>
<dbReference type="EMBL" id="JAAGYI010000008">
    <property type="protein sequence ID" value="NEM85254.1"/>
    <property type="molecule type" value="Genomic_DNA"/>
</dbReference>
<evidence type="ECO:0000313" key="111">
    <source>
        <dbReference type="Proteomes" id="UP000538406"/>
    </source>
</evidence>
<evidence type="ECO:0000313" key="49">
    <source>
        <dbReference type="EMBL" id="QMF70006.1"/>
    </source>
</evidence>
<evidence type="ECO:0000313" key="15">
    <source>
        <dbReference type="EMBL" id="EFI0213173.1"/>
    </source>
</evidence>
<evidence type="ECO:0000313" key="87">
    <source>
        <dbReference type="Proteomes" id="UP000321295"/>
    </source>
</evidence>
<dbReference type="Proteomes" id="UP000254079">
    <property type="component" value="Unassembled WGS sequence"/>
</dbReference>
<dbReference type="PANTHER" id="PTHR42892:SF1">
    <property type="entry name" value="GLUCOSAMINE-6-PHOSPHATE ISOMERASE"/>
    <property type="match status" value="1"/>
</dbReference>
<dbReference type="EMBL" id="MPGR01000001">
    <property type="protein sequence ID" value="OKB73043.1"/>
    <property type="molecule type" value="Genomic_DNA"/>
</dbReference>
<dbReference type="EMBL" id="VRXD01000022">
    <property type="protein sequence ID" value="TXQ33047.1"/>
    <property type="molecule type" value="Genomic_DNA"/>
</dbReference>
<dbReference type="Proteomes" id="UP000622722">
    <property type="component" value="Unassembled WGS sequence"/>
</dbReference>
<dbReference type="EMBL" id="AASEBA010000013">
    <property type="protein sequence ID" value="EFC9749386.1"/>
    <property type="molecule type" value="Genomic_DNA"/>
</dbReference>
<reference evidence="62 86" key="14">
    <citation type="submission" date="2018-12" db="EMBL/GenBank/DDBJ databases">
        <title>Food and Water Safety Consortium.</title>
        <authorList>
            <person name="Tyson S."/>
            <person name="Peterson C.-L."/>
            <person name="Olson A."/>
            <person name="Tyler S."/>
            <person name="Cabral J."/>
            <person name="Lynch T."/>
            <person name="Knox N."/>
            <person name="Van Domselaar G."/>
            <person name="Graham M."/>
        </authorList>
    </citation>
    <scope>NUCLEOTIDE SEQUENCE [LARGE SCALE GENOMIC DNA]</scope>
    <source>
        <strain evidence="62 86">FWSEC0384</strain>
    </source>
</reference>
<evidence type="ECO:0000313" key="90">
    <source>
        <dbReference type="Proteomes" id="UP000392867"/>
    </source>
</evidence>
<reference evidence="45 69" key="2">
    <citation type="submission" date="2016-11" db="EMBL/GenBank/DDBJ databases">
        <title>Draft genome sequences of five Shigatoxin-producing Escherichia coli isolates harboring the new recently described Subtilase cytotoxin allelic variant subAB2-3.</title>
        <authorList>
            <person name="Tasara T."/>
            <person name="Fierz L."/>
            <person name="Klumpp J."/>
            <person name="Schmidt H."/>
            <person name="Stephan R."/>
        </authorList>
    </citation>
    <scope>NUCLEOTIDE SEQUENCE [LARGE SCALE GENOMIC DNA]</scope>
    <source>
        <strain evidence="45 69">453</strain>
    </source>
</reference>
<evidence type="ECO:0000313" key="65">
    <source>
        <dbReference type="EMBL" id="VCY86051.1"/>
    </source>
</evidence>
<dbReference type="OMA" id="YQDKKVH"/>
<dbReference type="EMBL" id="AASXRC010000010">
    <property type="protein sequence ID" value="EFI0213173.1"/>
    <property type="molecule type" value="Genomic_DNA"/>
</dbReference>
<evidence type="ECO:0000313" key="92">
    <source>
        <dbReference type="Proteomes" id="UP000436141"/>
    </source>
</evidence>
<dbReference type="EMBL" id="AASSGK010000013">
    <property type="protein sequence ID" value="EFG2161482.1"/>
    <property type="molecule type" value="Genomic_DNA"/>
</dbReference>
<evidence type="ECO:0000313" key="8">
    <source>
        <dbReference type="EMBL" id="EFC3524063.1"/>
    </source>
</evidence>
<dbReference type="SUPFAM" id="SSF100950">
    <property type="entry name" value="NagB/RpiA/CoA transferase-like"/>
    <property type="match status" value="1"/>
</dbReference>
<dbReference type="Proteomes" id="UP000615017">
    <property type="component" value="Unassembled WGS sequence"/>
</dbReference>
<reference evidence="46 70" key="4">
    <citation type="submission" date="2017-05" db="EMBL/GenBank/DDBJ databases">
        <title>Sequencing of Escherichia coli that cause persistent and transient Mastitis.</title>
        <authorList>
            <person name="Thacker T.C."/>
            <person name="Lippolis J.D."/>
            <person name="Brunelle B.W."/>
            <person name="Casey T.A."/>
            <person name="Reinhardt T.A."/>
            <person name="Sacco R.E."/>
            <person name="Holman D.B."/>
        </authorList>
    </citation>
    <scope>NUCLEOTIDE SEQUENCE [LARGE SCALE GENOMIC DNA]</scope>
    <source>
        <strain evidence="46 70">ECA-B</strain>
    </source>
</reference>
<dbReference type="EMBL" id="AASHPR010000007">
    <property type="protein sequence ID" value="EFC3524063.1"/>
    <property type="molecule type" value="Genomic_DNA"/>
</dbReference>
<dbReference type="Proteomes" id="UP000281340">
    <property type="component" value="Unassembled WGS sequence"/>
</dbReference>
<evidence type="ECO:0000313" key="85">
    <source>
        <dbReference type="Proteomes" id="UP000281521"/>
    </source>
</evidence>
<dbReference type="EMBL" id="CP057293">
    <property type="protein sequence ID" value="QMF70006.1"/>
    <property type="molecule type" value="Genomic_DNA"/>
</dbReference>
<evidence type="ECO:0000313" key="23">
    <source>
        <dbReference type="EMBL" id="HAZ7490231.1"/>
    </source>
</evidence>
<dbReference type="GO" id="GO:0004342">
    <property type="term" value="F:glucosamine-6-phosphate deaminase activity"/>
    <property type="evidence" value="ECO:0007669"/>
    <property type="project" value="UniProtKB-EC"/>
</dbReference>
<dbReference type="Proteomes" id="UP001179946">
    <property type="component" value="Chromosome"/>
</dbReference>
<evidence type="ECO:0000259" key="1">
    <source>
        <dbReference type="Pfam" id="PF01182"/>
    </source>
</evidence>
<evidence type="ECO:0000313" key="74">
    <source>
        <dbReference type="Proteomes" id="UP000234238"/>
    </source>
</evidence>
<evidence type="ECO:0000313" key="53">
    <source>
        <dbReference type="EMBL" id="RLY58124.1"/>
    </source>
</evidence>
<sequence>MKLIITEDYQEMSRVAAHHLLGYMSKTRRVNLAITAGSTPKGMYEYLTTLVKGKPWYDNCYFYNFDEIPFRGKEGEGVTITNLRNLFFTPAGIKEENIQKLTIDNYREHDQKLAREGGLDLVVLGLGADGHFCGNLPNTTHFHEQTVEFPIQGEMVDIVAHGELGGDFSLVPDSYVTMGPKSIMAAKNLLIIVSGAGKAQALKNVLQGPVTEDVPASVLQLHPSLMVIADKAAAAELALG</sequence>
<dbReference type="EMBL" id="AASFZR010000031">
    <property type="protein sequence ID" value="EFB4533083.1"/>
    <property type="molecule type" value="Genomic_DNA"/>
</dbReference>
<dbReference type="EMBL" id="UCZA01000005">
    <property type="protein sequence ID" value="SQP81039.1"/>
    <property type="molecule type" value="Genomic_DNA"/>
</dbReference>
<evidence type="ECO:0000313" key="100">
    <source>
        <dbReference type="Proteomes" id="UP000517067"/>
    </source>
</evidence>
<evidence type="ECO:0000313" key="103">
    <source>
        <dbReference type="Proteomes" id="UP000523388"/>
    </source>
</evidence>
<evidence type="ECO:0000313" key="66">
    <source>
        <dbReference type="EMBL" id="VZR40949.1"/>
    </source>
</evidence>
<dbReference type="Proteomes" id="UP000234238">
    <property type="component" value="Chromosome"/>
</dbReference>
<evidence type="ECO:0000313" key="45">
    <source>
        <dbReference type="EMBL" id="OKB73043.1"/>
    </source>
</evidence>
<dbReference type="AlphaFoldDB" id="A0A024LAG2"/>
<dbReference type="Proteomes" id="UP000447081">
    <property type="component" value="Unassembled WGS sequence"/>
</dbReference>
<dbReference type="EMBL" id="JABXPW010000006">
    <property type="protein sequence ID" value="MBA7721180.1"/>
    <property type="molecule type" value="Genomic_DNA"/>
</dbReference>
<evidence type="ECO:0000313" key="38">
    <source>
        <dbReference type="EMBL" id="MXI77906.1"/>
    </source>
</evidence>
<accession>A0A024LAG2</accession>
<evidence type="ECO:0000313" key="50">
    <source>
        <dbReference type="EMBL" id="QOY30106.1"/>
    </source>
</evidence>
<evidence type="ECO:0000313" key="52">
    <source>
        <dbReference type="EMBL" id="QRZ97512.1"/>
    </source>
</evidence>
<dbReference type="Proteomes" id="UP000530628">
    <property type="component" value="Unassembled WGS sequence"/>
</dbReference>
<dbReference type="Proteomes" id="UP000469708">
    <property type="component" value="Unassembled WGS sequence"/>
</dbReference>
<dbReference type="Proteomes" id="UP000663166">
    <property type="component" value="Chromosome"/>
</dbReference>
<evidence type="ECO:0000313" key="16">
    <source>
        <dbReference type="EMBL" id="EFL9838410.1"/>
    </source>
</evidence>
<reference evidence="52" key="36">
    <citation type="submission" date="2021-02" db="EMBL/GenBank/DDBJ databases">
        <title>Co-localization of colistin and carbapenem -resistance genes on a novel transferable IncHI2 plasmid in Escherichia coli from chicken-origin.</title>
        <authorList>
            <person name="Hoffmann M."/>
            <person name="Balkey M."/>
            <person name="Ronco T."/>
            <person name="Hendriksen R.S."/>
        </authorList>
    </citation>
    <scope>NUCLEOTIDE SEQUENCE</scope>
    <source>
        <strain evidence="52">CFSAN083829</strain>
    </source>
</reference>
<dbReference type="EMBL" id="DADPIR010000002">
    <property type="protein sequence ID" value="HAZ7490231.1"/>
    <property type="molecule type" value="Genomic_DNA"/>
</dbReference>
<reference evidence="25 114" key="31">
    <citation type="submission" date="2020-07" db="EMBL/GenBank/DDBJ databases">
        <title>Analysis of Genomes of Bacterial Isolates from Lameness Outbreaks in Broilers.</title>
        <authorList>
            <person name="Ekesi N.S."/>
            <person name="Alrubaye A."/>
            <person name="Rhoads D."/>
        </authorList>
    </citation>
    <scope>NUCLEOTIDE SEQUENCE [LARGE SCALE GENOMIC DNA]</scope>
    <source>
        <strain evidence="25 114">1409</strain>
    </source>
</reference>
<dbReference type="EMBL" id="JAETYZ010000013">
    <property type="protein sequence ID" value="MBL6234824.1"/>
    <property type="molecule type" value="Genomic_DNA"/>
</dbReference>
<dbReference type="Proteomes" id="UP000512322">
    <property type="component" value="Chromosome"/>
</dbReference>
<dbReference type="EMBL" id="UGCO01000001">
    <property type="protein sequence ID" value="STI79029.1"/>
    <property type="molecule type" value="Genomic_DNA"/>
</dbReference>
<dbReference type="EMBL" id="UARW01000010">
    <property type="protein sequence ID" value="SQD08166.1"/>
    <property type="molecule type" value="Genomic_DNA"/>
</dbReference>
<dbReference type="Proteomes" id="UP000531813">
    <property type="component" value="Unassembled WGS sequence"/>
</dbReference>
<evidence type="ECO:0000313" key="73">
    <source>
        <dbReference type="Proteomes" id="UP000233549"/>
    </source>
</evidence>
<evidence type="ECO:0000313" key="67">
    <source>
        <dbReference type="EMBL" id="WHI01993.1"/>
    </source>
</evidence>
<evidence type="ECO:0000313" key="106">
    <source>
        <dbReference type="Proteomes" id="UP000531463"/>
    </source>
</evidence>
<dbReference type="Proteomes" id="UP000531916">
    <property type="component" value="Unassembled WGS sequence"/>
</dbReference>
<dbReference type="Proteomes" id="UP000870292">
    <property type="component" value="Unassembled WGS sequence"/>
</dbReference>
<evidence type="ECO:0000313" key="24">
    <source>
        <dbReference type="EMBL" id="HBB1572716.1"/>
    </source>
</evidence>
<evidence type="ECO:0000313" key="101">
    <source>
        <dbReference type="Proteomes" id="UP000521991"/>
    </source>
</evidence>
<evidence type="ECO:0000313" key="76">
    <source>
        <dbReference type="Proteomes" id="UP000250991"/>
    </source>
</evidence>
<evidence type="ECO:0000313" key="5">
    <source>
        <dbReference type="EMBL" id="EFA9845461.1"/>
    </source>
</evidence>
<dbReference type="Proteomes" id="UP000538406">
    <property type="component" value="Unassembled WGS sequence"/>
</dbReference>
<dbReference type="EMBL" id="AASWOY010000049">
    <property type="protein sequence ID" value="EFH6650651.1"/>
    <property type="molecule type" value="Genomic_DNA"/>
</dbReference>
<reference evidence="2 72" key="5">
    <citation type="submission" date="2017-10" db="EMBL/GenBank/DDBJ databases">
        <title>Genome and in vitro analysis of Escherichia coli resistant to antibiotic.</title>
        <authorList>
            <person name="Pereira U.P."/>
            <person name="Facimoto C.T."/>
            <person name="Campos P.A."/>
            <person name="Araujo B.F."/>
            <person name="Royer S."/>
            <person name="Goncalves I.R."/>
            <person name="Ferreira M.L."/>
            <person name="Gontijo P."/>
            <person name="Ribas R.M."/>
        </authorList>
    </citation>
    <scope>NUCLEOTIDE SEQUENCE [LARGE SCALE GENOMIC DNA]</scope>
    <source>
        <strain evidence="2 72">UFU_EC98</strain>
    </source>
</reference>
<dbReference type="Proteomes" id="UP000521991">
    <property type="component" value="Unassembled WGS sequence"/>
</dbReference>
<dbReference type="Proteomes" id="UP000640866">
    <property type="component" value="Unassembled WGS sequence"/>
</dbReference>
<proteinExistence type="predicted"/>
<dbReference type="Proteomes" id="UP000581425">
    <property type="component" value="Chromosome"/>
</dbReference>
<evidence type="ECO:0000313" key="39">
    <source>
        <dbReference type="EMBL" id="MXJ08361.1"/>
    </source>
</evidence>
<evidence type="ECO:0000313" key="14">
    <source>
        <dbReference type="EMBL" id="EFH6650651.1"/>
    </source>
</evidence>
<evidence type="ECO:0000313" key="118">
    <source>
        <dbReference type="Proteomes" id="UP000842385"/>
    </source>
</evidence>
<dbReference type="Proteomes" id="UP001208624">
    <property type="component" value="Unassembled WGS sequence"/>
</dbReference>
<evidence type="ECO:0000313" key="89">
    <source>
        <dbReference type="Proteomes" id="UP000359125"/>
    </source>
</evidence>
<dbReference type="Proteomes" id="UP000436141">
    <property type="component" value="Unassembled WGS sequence"/>
</dbReference>
<evidence type="ECO:0000313" key="71">
    <source>
        <dbReference type="Proteomes" id="UP000218543"/>
    </source>
</evidence>
<name>A0A024LAG2_ECOLX</name>
<dbReference type="EMBL" id="AASWIS010000015">
    <property type="protein sequence ID" value="EFH5893499.1"/>
    <property type="molecule type" value="Genomic_DNA"/>
</dbReference>
<dbReference type="EMBL" id="JACZOI010000015">
    <property type="protein sequence ID" value="MBE0977080.1"/>
    <property type="molecule type" value="Genomic_DNA"/>
</dbReference>
<dbReference type="Proteomes" id="UP000254785">
    <property type="component" value="Unassembled WGS sequence"/>
</dbReference>
<dbReference type="Proteomes" id="UP000184077">
    <property type="component" value="Unassembled WGS sequence"/>
</dbReference>
<evidence type="ECO:0000313" key="70">
    <source>
        <dbReference type="Proteomes" id="UP000197270"/>
    </source>
</evidence>
<dbReference type="SMR" id="A0A024LAG2"/>
<dbReference type="EMBL" id="DABALL010000009">
    <property type="protein sequence ID" value="HAH1418656.1"/>
    <property type="molecule type" value="Genomic_DNA"/>
</dbReference>
<evidence type="ECO:0000313" key="82">
    <source>
        <dbReference type="Proteomes" id="UP000255460"/>
    </source>
</evidence>
<reference evidence="91 95" key="24">
    <citation type="submission" date="2019-12" db="EMBL/GenBank/DDBJ databases">
        <title>Enteriobacteria Tanzani isolates_8377-8380.</title>
        <authorList>
            <person name="Subbiah M."/>
            <person name="Call D."/>
        </authorList>
    </citation>
    <scope>NUCLEOTIDE SEQUENCE [LARGE SCALE GENOMIC DNA]</scope>
    <source>
        <strain evidence="37 95">8379wE2</strain>
        <strain evidence="36 91">8380wG1</strain>
    </source>
</reference>
<dbReference type="EMBL" id="VSBS01000059">
    <property type="protein sequence ID" value="TXT03174.1"/>
    <property type="molecule type" value="Genomic_DNA"/>
</dbReference>
<dbReference type="EMBL" id="AATJQG010000007">
    <property type="protein sequence ID" value="EFM0516121.1"/>
    <property type="molecule type" value="Genomic_DNA"/>
</dbReference>
<dbReference type="EMBL" id="AASCJS010000008">
    <property type="protein sequence ID" value="EFA9845461.1"/>
    <property type="molecule type" value="Genomic_DNA"/>
</dbReference>
<evidence type="ECO:0000313" key="27">
    <source>
        <dbReference type="EMBL" id="MBE0977080.1"/>
    </source>
</evidence>
<dbReference type="EMBL" id="UFZQ01000001">
    <property type="protein sequence ID" value="STE89805.1"/>
    <property type="molecule type" value="Genomic_DNA"/>
</dbReference>
<evidence type="ECO:0000313" key="37">
    <source>
        <dbReference type="EMBL" id="MWR38868.1"/>
    </source>
</evidence>
<evidence type="ECO:0000313" key="80">
    <source>
        <dbReference type="Proteomes" id="UP000254460"/>
    </source>
</evidence>
<evidence type="ECO:0000313" key="68">
    <source>
        <dbReference type="Proteomes" id="UP000184077"/>
    </source>
</evidence>
<evidence type="ECO:0000313" key="98">
    <source>
        <dbReference type="Proteomes" id="UP000490727"/>
    </source>
</evidence>
<dbReference type="EMBL" id="CP024092">
    <property type="protein sequence ID" value="ATP24246.1"/>
    <property type="molecule type" value="Genomic_DNA"/>
</dbReference>
<dbReference type="Proteomes" id="UP000430387">
    <property type="component" value="Unassembled WGS sequence"/>
</dbReference>
<evidence type="ECO:0000313" key="108">
    <source>
        <dbReference type="Proteomes" id="UP000531916"/>
    </source>
</evidence>
<dbReference type="EMBL" id="WTQT01000235">
    <property type="protein sequence ID" value="MWR38868.1"/>
    <property type="molecule type" value="Genomic_DNA"/>
</dbReference>
<reference evidence="67" key="39">
    <citation type="journal article" date="2023" name="Front. Microbiol.">
        <title>Virotyping and genetic antimicrobial susceptibility testing of porcine ETEC/STEC strains and associated plasmid types.</title>
        <authorList>
            <person name="Vereecke N."/>
            <person name="Van Hoorde S."/>
            <person name="Sperling D."/>
            <person name="Theuns S."/>
            <person name="Devriendt B."/>
            <person name="Cox E."/>
        </authorList>
    </citation>
    <scope>NUCLEOTIDE SEQUENCE</scope>
    <source>
        <strain evidence="67">ETEC4085</strain>
    </source>
</reference>